<proteinExistence type="predicted"/>
<dbReference type="Gene3D" id="3.90.550.10">
    <property type="entry name" value="Spore Coat Polysaccharide Biosynthesis Protein SpsA, Chain A"/>
    <property type="match status" value="1"/>
</dbReference>
<comment type="caution">
    <text evidence="2">The sequence shown here is derived from an EMBL/GenBank/DDBJ whole genome shotgun (WGS) entry which is preliminary data.</text>
</comment>
<evidence type="ECO:0000259" key="1">
    <source>
        <dbReference type="Pfam" id="PF00535"/>
    </source>
</evidence>
<reference evidence="2" key="1">
    <citation type="submission" date="2020-10" db="EMBL/GenBank/DDBJ databases">
        <title>Connecting structure to function with the recovery of over 1000 high-quality activated sludge metagenome-assembled genomes encoding full-length rRNA genes using long-read sequencing.</title>
        <authorList>
            <person name="Singleton C.M."/>
            <person name="Petriglieri F."/>
            <person name="Kristensen J.M."/>
            <person name="Kirkegaard R.H."/>
            <person name="Michaelsen T.Y."/>
            <person name="Andersen M.H."/>
            <person name="Karst S.M."/>
            <person name="Dueholm M.S."/>
            <person name="Nielsen P.H."/>
            <person name="Albertsen M."/>
        </authorList>
    </citation>
    <scope>NUCLEOTIDE SEQUENCE</scope>
    <source>
        <strain evidence="2">EsbW_18-Q3-R4-48_MAXAC.044</strain>
    </source>
</reference>
<feature type="domain" description="Glycosyltransferase 2-like" evidence="1">
    <location>
        <begin position="10"/>
        <end position="195"/>
    </location>
</feature>
<sequence length="307" mass="34873">MNSSASTNLTILIVTWNSWGDLKRCLESIRKVGAEEHEVLVFDNGSIDGTVDKLRQQFPDIRLEQSPTNLGLPPAVNRGLRAARGDYVMLLDVDTEVKAGTVSRLLDFMRQRPDISLVAPRIYTPEGAIEPSARNLPSAMNGLFGRQSFLTRLFPNNPYSRRYLATEHISRKDPFQVSQVSAACMFMRRSLIDEVGPWDEGYRCYWVDSDWCAQLKRAGKAIYCVPDVGIVHHENNRAGKKKSVWRICHFHIGAYRLYRKHYTRGVLDPRALFAALALFIRTGVMLVLNEFKSSTETRMPAEGRRPV</sequence>
<dbReference type="AlphaFoldDB" id="A0A9D7FF30"/>
<evidence type="ECO:0000313" key="2">
    <source>
        <dbReference type="EMBL" id="MBK7424467.1"/>
    </source>
</evidence>
<evidence type="ECO:0000313" key="3">
    <source>
        <dbReference type="Proteomes" id="UP000886602"/>
    </source>
</evidence>
<dbReference type="SUPFAM" id="SSF53448">
    <property type="entry name" value="Nucleotide-diphospho-sugar transferases"/>
    <property type="match status" value="1"/>
</dbReference>
<dbReference type="PANTHER" id="PTHR43179">
    <property type="entry name" value="RHAMNOSYLTRANSFERASE WBBL"/>
    <property type="match status" value="1"/>
</dbReference>
<dbReference type="InterPro" id="IPR001173">
    <property type="entry name" value="Glyco_trans_2-like"/>
</dbReference>
<dbReference type="Pfam" id="PF00535">
    <property type="entry name" value="Glycos_transf_2"/>
    <property type="match status" value="1"/>
</dbReference>
<accession>A0A9D7FF30</accession>
<protein>
    <submittedName>
        <fullName evidence="2">Glycosyltransferase family 2 protein</fullName>
    </submittedName>
</protein>
<dbReference type="CDD" id="cd04186">
    <property type="entry name" value="GT_2_like_c"/>
    <property type="match status" value="1"/>
</dbReference>
<dbReference type="PANTHER" id="PTHR43179:SF7">
    <property type="entry name" value="RHAMNOSYLTRANSFERASE WBBL"/>
    <property type="match status" value="1"/>
</dbReference>
<organism evidence="2 3">
    <name type="scientific">Candidatus Propionivibrio dominans</name>
    <dbReference type="NCBI Taxonomy" id="2954373"/>
    <lineage>
        <taxon>Bacteria</taxon>
        <taxon>Pseudomonadati</taxon>
        <taxon>Pseudomonadota</taxon>
        <taxon>Betaproteobacteria</taxon>
        <taxon>Rhodocyclales</taxon>
        <taxon>Rhodocyclaceae</taxon>
        <taxon>Propionivibrio</taxon>
    </lineage>
</organism>
<dbReference type="Proteomes" id="UP000886602">
    <property type="component" value="Unassembled WGS sequence"/>
</dbReference>
<gene>
    <name evidence="2" type="ORF">IPJ48_16070</name>
</gene>
<dbReference type="InterPro" id="IPR029044">
    <property type="entry name" value="Nucleotide-diphossugar_trans"/>
</dbReference>
<dbReference type="EMBL" id="JADJNC010000031">
    <property type="protein sequence ID" value="MBK7424467.1"/>
    <property type="molecule type" value="Genomic_DNA"/>
</dbReference>
<name>A0A9D7FF30_9RHOO</name>